<feature type="region of interest" description="Disordered" evidence="4">
    <location>
        <begin position="405"/>
        <end position="468"/>
    </location>
</feature>
<keyword evidence="8" id="KW-1185">Reference proteome</keyword>
<evidence type="ECO:0000313" key="7">
    <source>
        <dbReference type="EMBL" id="KXZ47603.1"/>
    </source>
</evidence>
<dbReference type="EMBL" id="LSYV01000035">
    <property type="protein sequence ID" value="KXZ47603.1"/>
    <property type="molecule type" value="Genomic_DNA"/>
</dbReference>
<dbReference type="STRING" id="33097.A0A150GCV1"/>
<evidence type="ECO:0000259" key="6">
    <source>
        <dbReference type="PROSITE" id="PS51015"/>
    </source>
</evidence>
<comment type="caution">
    <text evidence="7">The sequence shown here is derived from an EMBL/GenBank/DDBJ whole genome shotgun (WGS) entry which is preliminary data.</text>
</comment>
<dbReference type="InterPro" id="IPR003105">
    <property type="entry name" value="SRA_YDG"/>
</dbReference>
<dbReference type="InterPro" id="IPR015947">
    <property type="entry name" value="PUA-like_sf"/>
</dbReference>
<dbReference type="InterPro" id="IPR001214">
    <property type="entry name" value="SET_dom"/>
</dbReference>
<feature type="domain" description="SET" evidence="5">
    <location>
        <begin position="306"/>
        <end position="593"/>
    </location>
</feature>
<dbReference type="AlphaFoldDB" id="A0A150GCV1"/>
<name>A0A150GCV1_GONPE</name>
<dbReference type="GO" id="GO:0003690">
    <property type="term" value="F:double-stranded DNA binding"/>
    <property type="evidence" value="ECO:0007669"/>
    <property type="project" value="TreeGrafter"/>
</dbReference>
<dbReference type="Gene3D" id="2.170.270.10">
    <property type="entry name" value="SET domain"/>
    <property type="match status" value="1"/>
</dbReference>
<evidence type="ECO:0008006" key="9">
    <source>
        <dbReference type="Google" id="ProtNLM"/>
    </source>
</evidence>
<dbReference type="InterPro" id="IPR036987">
    <property type="entry name" value="SRA-YDG_sf"/>
</dbReference>
<evidence type="ECO:0000256" key="4">
    <source>
        <dbReference type="SAM" id="MobiDB-lite"/>
    </source>
</evidence>
<evidence type="ECO:0000313" key="8">
    <source>
        <dbReference type="Proteomes" id="UP000075714"/>
    </source>
</evidence>
<proteinExistence type="predicted"/>
<accession>A0A150GCV1</accession>
<dbReference type="Pfam" id="PF02182">
    <property type="entry name" value="SAD_SRA"/>
    <property type="match status" value="1"/>
</dbReference>
<dbReference type="PANTHER" id="PTHR45660">
    <property type="entry name" value="HISTONE-LYSINE N-METHYLTRANSFERASE SETMAR"/>
    <property type="match status" value="1"/>
</dbReference>
<dbReference type="Proteomes" id="UP000075714">
    <property type="component" value="Unassembled WGS sequence"/>
</dbReference>
<feature type="compositionally biased region" description="Low complexity" evidence="4">
    <location>
        <begin position="405"/>
        <end position="430"/>
    </location>
</feature>
<dbReference type="Gene3D" id="2.30.280.10">
    <property type="entry name" value="SRA-YDG"/>
    <property type="match status" value="1"/>
</dbReference>
<dbReference type="SUPFAM" id="SSF88697">
    <property type="entry name" value="PUA domain-like"/>
    <property type="match status" value="1"/>
</dbReference>
<dbReference type="GO" id="GO:0042054">
    <property type="term" value="F:histone methyltransferase activity"/>
    <property type="evidence" value="ECO:0007669"/>
    <property type="project" value="TreeGrafter"/>
</dbReference>
<gene>
    <name evidence="7" type="ORF">GPECTOR_34g762</name>
</gene>
<sequence>MSGGYMDDEDMGESFWYTGEGGIDSSTKQQVRDQSFTGANAALRNNCDTQTPVRVIRGFVSGPADAAGEQQQRGGASAKKEKGFVYEGLYVVLQYKLEAASRECSASPSKTGPRVCKFLLHGIPGHSMVNTKVEFGIFGGVPSAGRLHARRLAGGSSQGIPPAKRARIEKNRKAAEAARQAMLADIRARYAAPVLQNEDVSGGQEAVPIPIINEVAPVLKFADEEMDQFTRADQHGSCGLAFNRYLHALDAAMPQLPEGYDPHMEEQYNSAGCLMVTDPCGVHECGDACTSAKCRLNKQLTNGVVLPLEVFMTANKGWGVRCREAVPAGAFVSAYVGQLVTDSMAEVRKGVDNYLFNLDFFSHIYTEIAEKGVETIAAEIPLHKIPPVLSVGVVRQVQAKAAAAVRARPPADGAGASTSTAAADGAAPDGRGAEQRSGSGLGVSRPATAGTTGRLAEAGAGPGSPAAKATALTNGAAAAARAAAEDPGAFYLQPIFSREELAPSAAAHATGSTAGPRALESAAAGDEEEFCPILVIDARNTGNVGRFINHSCDGNLTIQAVFGGVYRNTLLYHVELTYNYGYHSQVSPSVQSR</sequence>
<dbReference type="GO" id="GO:0005694">
    <property type="term" value="C:chromosome"/>
    <property type="evidence" value="ECO:0007669"/>
    <property type="project" value="UniProtKB-SubCell"/>
</dbReference>
<dbReference type="PROSITE" id="PS51015">
    <property type="entry name" value="YDG"/>
    <property type="match status" value="1"/>
</dbReference>
<evidence type="ECO:0000256" key="2">
    <source>
        <dbReference type="ARBA" id="ARBA00023242"/>
    </source>
</evidence>
<dbReference type="SUPFAM" id="SSF82199">
    <property type="entry name" value="SET domain"/>
    <property type="match status" value="1"/>
</dbReference>
<dbReference type="SMART" id="SM00317">
    <property type="entry name" value="SET"/>
    <property type="match status" value="1"/>
</dbReference>
<reference evidence="8" key="1">
    <citation type="journal article" date="2016" name="Nat. Commun.">
        <title>The Gonium pectorale genome demonstrates co-option of cell cycle regulation during the evolution of multicellularity.</title>
        <authorList>
            <person name="Hanschen E.R."/>
            <person name="Marriage T.N."/>
            <person name="Ferris P.J."/>
            <person name="Hamaji T."/>
            <person name="Toyoda A."/>
            <person name="Fujiyama A."/>
            <person name="Neme R."/>
            <person name="Noguchi H."/>
            <person name="Minakuchi Y."/>
            <person name="Suzuki M."/>
            <person name="Kawai-Toyooka H."/>
            <person name="Smith D.R."/>
            <person name="Sparks H."/>
            <person name="Anderson J."/>
            <person name="Bakaric R."/>
            <person name="Luria V."/>
            <person name="Karger A."/>
            <person name="Kirschner M.W."/>
            <person name="Durand P.M."/>
            <person name="Michod R.E."/>
            <person name="Nozaki H."/>
            <person name="Olson B.J."/>
        </authorList>
    </citation>
    <scope>NUCLEOTIDE SEQUENCE [LARGE SCALE GENOMIC DNA]</scope>
    <source>
        <strain evidence="8">NIES-2863</strain>
    </source>
</reference>
<dbReference type="SMART" id="SM00466">
    <property type="entry name" value="SRA"/>
    <property type="match status" value="1"/>
</dbReference>
<dbReference type="PROSITE" id="PS50280">
    <property type="entry name" value="SET"/>
    <property type="match status" value="1"/>
</dbReference>
<dbReference type="GO" id="GO:0005634">
    <property type="term" value="C:nucleus"/>
    <property type="evidence" value="ECO:0007669"/>
    <property type="project" value="UniProtKB-SubCell"/>
</dbReference>
<feature type="compositionally biased region" description="Low complexity" evidence="4">
    <location>
        <begin position="456"/>
        <end position="468"/>
    </location>
</feature>
<comment type="subcellular location">
    <subcellularLocation>
        <location evidence="1">Chromosome</location>
    </subcellularLocation>
    <subcellularLocation>
        <location evidence="3">Nucleus</location>
    </subcellularLocation>
</comment>
<dbReference type="InterPro" id="IPR046341">
    <property type="entry name" value="SET_dom_sf"/>
</dbReference>
<evidence type="ECO:0000259" key="5">
    <source>
        <dbReference type="PROSITE" id="PS50280"/>
    </source>
</evidence>
<organism evidence="7 8">
    <name type="scientific">Gonium pectorale</name>
    <name type="common">Green alga</name>
    <dbReference type="NCBI Taxonomy" id="33097"/>
    <lineage>
        <taxon>Eukaryota</taxon>
        <taxon>Viridiplantae</taxon>
        <taxon>Chlorophyta</taxon>
        <taxon>core chlorophytes</taxon>
        <taxon>Chlorophyceae</taxon>
        <taxon>CS clade</taxon>
        <taxon>Chlamydomonadales</taxon>
        <taxon>Volvocaceae</taxon>
        <taxon>Gonium</taxon>
    </lineage>
</organism>
<evidence type="ECO:0000256" key="3">
    <source>
        <dbReference type="PROSITE-ProRule" id="PRU00358"/>
    </source>
</evidence>
<keyword evidence="2 3" id="KW-0539">Nucleus</keyword>
<dbReference type="InterPro" id="IPR051357">
    <property type="entry name" value="H3K9_HMTase_SUVAR3-9"/>
</dbReference>
<dbReference type="PANTHER" id="PTHR45660:SF13">
    <property type="entry name" value="HISTONE-LYSINE N-METHYLTRANSFERASE SETMAR"/>
    <property type="match status" value="1"/>
</dbReference>
<feature type="domain" description="YDG" evidence="6">
    <location>
        <begin position="1"/>
        <end position="122"/>
    </location>
</feature>
<dbReference type="Pfam" id="PF00856">
    <property type="entry name" value="SET"/>
    <property type="match status" value="1"/>
</dbReference>
<dbReference type="OrthoDB" id="5792673at2759"/>
<evidence type="ECO:0000256" key="1">
    <source>
        <dbReference type="ARBA" id="ARBA00004286"/>
    </source>
</evidence>
<protein>
    <recommendedName>
        <fullName evidence="9">SET domain-containing protein</fullName>
    </recommendedName>
</protein>